<dbReference type="PANTHER" id="PTHR24559:SF445">
    <property type="entry name" value="RNA-DIRECTED DNA POLYMERASE HOMOLOG"/>
    <property type="match status" value="1"/>
</dbReference>
<organism evidence="1">
    <name type="scientific">Sesamum angustifolium</name>
    <dbReference type="NCBI Taxonomy" id="2727405"/>
    <lineage>
        <taxon>Eukaryota</taxon>
        <taxon>Viridiplantae</taxon>
        <taxon>Streptophyta</taxon>
        <taxon>Embryophyta</taxon>
        <taxon>Tracheophyta</taxon>
        <taxon>Spermatophyta</taxon>
        <taxon>Magnoliopsida</taxon>
        <taxon>eudicotyledons</taxon>
        <taxon>Gunneridae</taxon>
        <taxon>Pentapetalae</taxon>
        <taxon>asterids</taxon>
        <taxon>lamiids</taxon>
        <taxon>Lamiales</taxon>
        <taxon>Pedaliaceae</taxon>
        <taxon>Sesamum</taxon>
    </lineage>
</organism>
<dbReference type="PANTHER" id="PTHR24559">
    <property type="entry name" value="TRANSPOSON TY3-I GAG-POL POLYPROTEIN"/>
    <property type="match status" value="1"/>
</dbReference>
<accession>A0AAW2J0Z2</accession>
<protein>
    <submittedName>
        <fullName evidence="1">Uncharacterized protein</fullName>
    </submittedName>
</protein>
<proteinExistence type="predicted"/>
<feature type="non-terminal residue" evidence="1">
    <location>
        <position position="1"/>
    </location>
</feature>
<dbReference type="Gene3D" id="3.10.10.10">
    <property type="entry name" value="HIV Type 1 Reverse Transcriptase, subunit A, domain 1"/>
    <property type="match status" value="2"/>
</dbReference>
<dbReference type="SUPFAM" id="SSF56672">
    <property type="entry name" value="DNA/RNA polymerases"/>
    <property type="match status" value="1"/>
</dbReference>
<gene>
    <name evidence="1" type="ORF">Sangu_2681400</name>
</gene>
<dbReference type="InterPro" id="IPR043502">
    <property type="entry name" value="DNA/RNA_pol_sf"/>
</dbReference>
<comment type="caution">
    <text evidence="1">The sequence shown here is derived from an EMBL/GenBank/DDBJ whole genome shotgun (WGS) entry which is preliminary data.</text>
</comment>
<reference evidence="1" key="1">
    <citation type="submission" date="2020-06" db="EMBL/GenBank/DDBJ databases">
        <authorList>
            <person name="Li T."/>
            <person name="Hu X."/>
            <person name="Zhang T."/>
            <person name="Song X."/>
            <person name="Zhang H."/>
            <person name="Dai N."/>
            <person name="Sheng W."/>
            <person name="Hou X."/>
            <person name="Wei L."/>
        </authorList>
    </citation>
    <scope>NUCLEOTIDE SEQUENCE</scope>
    <source>
        <strain evidence="1">G01</strain>
        <tissue evidence="1">Leaf</tissue>
    </source>
</reference>
<feature type="non-terminal residue" evidence="1">
    <location>
        <position position="167"/>
    </location>
</feature>
<evidence type="ECO:0000313" key="1">
    <source>
        <dbReference type="EMBL" id="KAL0287692.1"/>
    </source>
</evidence>
<name>A0AAW2J0Z2_9LAMI</name>
<dbReference type="EMBL" id="JACGWK010001473">
    <property type="protein sequence ID" value="KAL0287692.1"/>
    <property type="molecule type" value="Genomic_DNA"/>
</dbReference>
<sequence length="167" mass="18901">GYLLIRELANGRSLANDKVRKGTRFGIKELPKHLKYAYLGENNILPVIISSKLNPLEEEKLIRVLREFKEAIGWTIGDIKGLSPSTCMHRILLEEGTKPSREAQCQHNPPMMEVVKKEILKLLDAGFHQIPVAPADLDKTTFTCPFGSFVYRRMPFGLCNAPATFHR</sequence>
<dbReference type="InterPro" id="IPR053134">
    <property type="entry name" value="RNA-dir_DNA_polymerase"/>
</dbReference>
<dbReference type="AlphaFoldDB" id="A0AAW2J0Z2"/>
<reference evidence="1" key="2">
    <citation type="journal article" date="2024" name="Plant">
        <title>Genomic evolution and insights into agronomic trait innovations of Sesamum species.</title>
        <authorList>
            <person name="Miao H."/>
            <person name="Wang L."/>
            <person name="Qu L."/>
            <person name="Liu H."/>
            <person name="Sun Y."/>
            <person name="Le M."/>
            <person name="Wang Q."/>
            <person name="Wei S."/>
            <person name="Zheng Y."/>
            <person name="Lin W."/>
            <person name="Duan Y."/>
            <person name="Cao H."/>
            <person name="Xiong S."/>
            <person name="Wang X."/>
            <person name="Wei L."/>
            <person name="Li C."/>
            <person name="Ma Q."/>
            <person name="Ju M."/>
            <person name="Zhao R."/>
            <person name="Li G."/>
            <person name="Mu C."/>
            <person name="Tian Q."/>
            <person name="Mei H."/>
            <person name="Zhang T."/>
            <person name="Gao T."/>
            <person name="Zhang H."/>
        </authorList>
    </citation>
    <scope>NUCLEOTIDE SEQUENCE</scope>
    <source>
        <strain evidence="1">G01</strain>
    </source>
</reference>